<proteinExistence type="predicted"/>
<dbReference type="EMBL" id="GBXM01039545">
    <property type="protein sequence ID" value="JAH69032.1"/>
    <property type="molecule type" value="Transcribed_RNA"/>
</dbReference>
<dbReference type="AlphaFoldDB" id="A0A0E9UT90"/>
<accession>A0A0E9UT90</accession>
<reference evidence="1" key="2">
    <citation type="journal article" date="2015" name="Fish Shellfish Immunol.">
        <title>Early steps in the European eel (Anguilla anguilla)-Vibrio vulnificus interaction in the gills: Role of the RtxA13 toxin.</title>
        <authorList>
            <person name="Callol A."/>
            <person name="Pajuelo D."/>
            <person name="Ebbesson L."/>
            <person name="Teles M."/>
            <person name="MacKenzie S."/>
            <person name="Amaro C."/>
        </authorList>
    </citation>
    <scope>NUCLEOTIDE SEQUENCE</scope>
</reference>
<reference evidence="1" key="1">
    <citation type="submission" date="2014-11" db="EMBL/GenBank/DDBJ databases">
        <authorList>
            <person name="Amaro Gonzalez C."/>
        </authorList>
    </citation>
    <scope>NUCLEOTIDE SEQUENCE</scope>
</reference>
<protein>
    <submittedName>
        <fullName evidence="1">Uncharacterized protein</fullName>
    </submittedName>
</protein>
<sequence length="30" mass="3681">MSQNDCDLRKQLSRFYKMQLSSLRYKILTN</sequence>
<organism evidence="1">
    <name type="scientific">Anguilla anguilla</name>
    <name type="common">European freshwater eel</name>
    <name type="synonym">Muraena anguilla</name>
    <dbReference type="NCBI Taxonomy" id="7936"/>
    <lineage>
        <taxon>Eukaryota</taxon>
        <taxon>Metazoa</taxon>
        <taxon>Chordata</taxon>
        <taxon>Craniata</taxon>
        <taxon>Vertebrata</taxon>
        <taxon>Euteleostomi</taxon>
        <taxon>Actinopterygii</taxon>
        <taxon>Neopterygii</taxon>
        <taxon>Teleostei</taxon>
        <taxon>Anguilliformes</taxon>
        <taxon>Anguillidae</taxon>
        <taxon>Anguilla</taxon>
    </lineage>
</organism>
<name>A0A0E9UT90_ANGAN</name>
<evidence type="ECO:0000313" key="1">
    <source>
        <dbReference type="EMBL" id="JAH69032.1"/>
    </source>
</evidence>